<dbReference type="RefSeq" id="WP_064626851.1">
    <property type="nucleotide sequence ID" value="NZ_CP022102.1"/>
</dbReference>
<comment type="caution">
    <text evidence="1">The sequence shown here is derived from an EMBL/GenBank/DDBJ whole genome shotgun (WGS) entry which is preliminary data.</text>
</comment>
<sequence>MSTLFIIGNGFDIWNRLPTSYWYFHQEYKDRLDEHIHYFDDFCDVDSEWANFEESLGSFNQDEFHDNAAMQPSLEELGDDPKLLYGFEDEIEIKKEELVDDITSAFNVWIRSVDVNKAQKLIHFNLPAYFVNFNYTTTLQDVYNIPEHNVLHIHGKVGREIIFGHGRNLISPASNEERDEPWFHESAKAVAQVHGVFHKPVDEILDRHRHTLINYGDIENVVVIGHSVNGIDAPYFQCILDAYPTANWQNYNYENLDDGIDEVSETHDRLLALVKFC</sequence>
<gene>
    <name evidence="1" type="ORF">PL14_17555</name>
</gene>
<organism evidence="1 2">
    <name type="scientific">Vibrio anguillarum</name>
    <name type="common">Listonella anguillarum</name>
    <dbReference type="NCBI Taxonomy" id="55601"/>
    <lineage>
        <taxon>Bacteria</taxon>
        <taxon>Pseudomonadati</taxon>
        <taxon>Pseudomonadota</taxon>
        <taxon>Gammaproteobacteria</taxon>
        <taxon>Vibrionales</taxon>
        <taxon>Vibrionaceae</taxon>
        <taxon>Vibrio</taxon>
    </lineage>
</organism>
<dbReference type="AlphaFoldDB" id="A0ABD4QZ57"/>
<dbReference type="InterPro" id="IPR025935">
    <property type="entry name" value="AbiH"/>
</dbReference>
<dbReference type="Proteomes" id="UP000078309">
    <property type="component" value="Unassembled WGS sequence"/>
</dbReference>
<protein>
    <submittedName>
        <fullName evidence="1">Bacteriophage abortive infection AbiH family protein</fullName>
    </submittedName>
</protein>
<proteinExistence type="predicted"/>
<accession>A0ABD4QZ57</accession>
<evidence type="ECO:0000313" key="2">
    <source>
        <dbReference type="Proteomes" id="UP000078309"/>
    </source>
</evidence>
<evidence type="ECO:0000313" key="1">
    <source>
        <dbReference type="EMBL" id="MBT2920480.1"/>
    </source>
</evidence>
<reference evidence="1 2" key="1">
    <citation type="journal article" date="2017" name="J. Fish Dis.">
        <title>Comparative assessment of Vibrio virulence in marine fish larvae.</title>
        <authorList>
            <person name="Ronneseth A."/>
            <person name="Castillo D."/>
            <person name="D'Alvise P."/>
            <person name="Tonnesen O."/>
            <person name="Haugland G."/>
            <person name="Grotkjaer T."/>
            <person name="Engell-Sorensen K."/>
            <person name="Norremark L."/>
            <person name="Bergh O."/>
            <person name="Wergeland H.I."/>
            <person name="Gram L."/>
        </authorList>
    </citation>
    <scope>NUCLEOTIDE SEQUENCE [LARGE SCALE GENOMIC DNA]</scope>
    <source>
        <strain evidence="1 2">90-11-286</strain>
    </source>
</reference>
<name>A0ABD4QZ57_VIBAN</name>
<dbReference type="EMBL" id="JAHGUI010000095">
    <property type="protein sequence ID" value="MBT2920480.1"/>
    <property type="molecule type" value="Genomic_DNA"/>
</dbReference>
<dbReference type="Pfam" id="PF14253">
    <property type="entry name" value="AbiH"/>
    <property type="match status" value="1"/>
</dbReference>